<dbReference type="RefSeq" id="WP_127051554.1">
    <property type="nucleotide sequence ID" value="NZ_RZGZ01000007.1"/>
</dbReference>
<protein>
    <submittedName>
        <fullName evidence="3">Uncharacterized protein</fullName>
    </submittedName>
</protein>
<dbReference type="AlphaFoldDB" id="A0A3S0WUM6"/>
<gene>
    <name evidence="3" type="ORF">ELQ94_16895</name>
</gene>
<feature type="region of interest" description="Disordered" evidence="1">
    <location>
        <begin position="38"/>
        <end position="71"/>
    </location>
</feature>
<organism evidence="3 4">
    <name type="scientific">Labedella endophytica</name>
    <dbReference type="NCBI Taxonomy" id="1523160"/>
    <lineage>
        <taxon>Bacteria</taxon>
        <taxon>Bacillati</taxon>
        <taxon>Actinomycetota</taxon>
        <taxon>Actinomycetes</taxon>
        <taxon>Micrococcales</taxon>
        <taxon>Microbacteriaceae</taxon>
        <taxon>Labedella</taxon>
    </lineage>
</organism>
<proteinExistence type="predicted"/>
<keyword evidence="2" id="KW-0812">Transmembrane</keyword>
<evidence type="ECO:0000256" key="2">
    <source>
        <dbReference type="SAM" id="Phobius"/>
    </source>
</evidence>
<dbReference type="Proteomes" id="UP000274909">
    <property type="component" value="Unassembled WGS sequence"/>
</dbReference>
<evidence type="ECO:0000313" key="4">
    <source>
        <dbReference type="Proteomes" id="UP000274909"/>
    </source>
</evidence>
<keyword evidence="4" id="KW-1185">Reference proteome</keyword>
<dbReference type="EMBL" id="RZGZ01000007">
    <property type="protein sequence ID" value="RUQ96925.1"/>
    <property type="molecule type" value="Genomic_DNA"/>
</dbReference>
<keyword evidence="2" id="KW-1133">Transmembrane helix</keyword>
<keyword evidence="2" id="KW-0472">Membrane</keyword>
<name>A0A3S0WUM6_9MICO</name>
<comment type="caution">
    <text evidence="3">The sequence shown here is derived from an EMBL/GenBank/DDBJ whole genome shotgun (WGS) entry which is preliminary data.</text>
</comment>
<feature type="transmembrane region" description="Helical" evidence="2">
    <location>
        <begin position="6"/>
        <end position="27"/>
    </location>
</feature>
<accession>A0A3S0WUM6</accession>
<evidence type="ECO:0000313" key="3">
    <source>
        <dbReference type="EMBL" id="RUQ96925.1"/>
    </source>
</evidence>
<reference evidence="3 4" key="1">
    <citation type="submission" date="2018-12" db="EMBL/GenBank/DDBJ databases">
        <authorList>
            <person name="Li F."/>
        </authorList>
    </citation>
    <scope>NUCLEOTIDE SEQUENCE [LARGE SCALE GENOMIC DNA]</scope>
    <source>
        <strain evidence="3 4">EGI 6500705</strain>
    </source>
</reference>
<evidence type="ECO:0000256" key="1">
    <source>
        <dbReference type="SAM" id="MobiDB-lite"/>
    </source>
</evidence>
<feature type="compositionally biased region" description="Acidic residues" evidence="1">
    <location>
        <begin position="55"/>
        <end position="71"/>
    </location>
</feature>
<sequence>MDIASMIISVALTAAIVIPLVIAVVFIRQLRDIARSNRGIGSSGARQAEASGSDDAAESDEPTTPDEPDRV</sequence>